<sequence length="227" mass="24974">MSHARSTILSHVQTSLGRDNGTLPQSIRNALEERLSSPPTAVRPAMPEKDLTQRFITKLETVAGTVVRVPDLTAVPPAIVRHLDQHGLPYQLVATRDPTIENIPWLEIAPKEVTLHHGAATRTDRVSLTSAFAAIAETGTLVLVSGNRTPTTLNFLPEDHIVILLEDQILPYMEDAWKKIRAAFTSPPRTINFITGPSRTGDIEQTMQLGVHGPRHLTVILVAHRIP</sequence>
<evidence type="ECO:0000259" key="2">
    <source>
        <dbReference type="Pfam" id="PF02589"/>
    </source>
</evidence>
<dbReference type="AlphaFoldDB" id="A0A450ZM24"/>
<dbReference type="SUPFAM" id="SSF100950">
    <property type="entry name" value="NagB/RpiA/CoA transferase-like"/>
    <property type="match status" value="1"/>
</dbReference>
<proteinExistence type="predicted"/>
<dbReference type="InterPro" id="IPR024185">
    <property type="entry name" value="FTHF_cligase-like_sf"/>
</dbReference>
<organism evidence="5">
    <name type="scientific">Candidatus Kentrum sp. TUN</name>
    <dbReference type="NCBI Taxonomy" id="2126343"/>
    <lineage>
        <taxon>Bacteria</taxon>
        <taxon>Pseudomonadati</taxon>
        <taxon>Pseudomonadota</taxon>
        <taxon>Gammaproteobacteria</taxon>
        <taxon>Candidatus Kentrum</taxon>
    </lineage>
</organism>
<evidence type="ECO:0000256" key="1">
    <source>
        <dbReference type="SAM" id="MobiDB-lite"/>
    </source>
</evidence>
<accession>A0A450ZM24</accession>
<dbReference type="InterPro" id="IPR003741">
    <property type="entry name" value="LUD_dom"/>
</dbReference>
<name>A0A450ZM24_9GAMM</name>
<gene>
    <name evidence="4" type="ORF">BECKTUN1418D_GA0071000_102313</name>
    <name evidence="5" type="ORF">BECKTUN1418E_GA0071001_102316</name>
    <name evidence="3" type="ORF">BECKTUN1418F_GA0071002_102216</name>
</gene>
<evidence type="ECO:0000313" key="4">
    <source>
        <dbReference type="EMBL" id="VFK54449.1"/>
    </source>
</evidence>
<dbReference type="Gene3D" id="3.40.50.10420">
    <property type="entry name" value="NagB/RpiA/CoA transferase-like"/>
    <property type="match status" value="1"/>
</dbReference>
<feature type="region of interest" description="Disordered" evidence="1">
    <location>
        <begin position="1"/>
        <end position="23"/>
    </location>
</feature>
<dbReference type="PANTHER" id="PTHR43682">
    <property type="entry name" value="LACTATE UTILIZATION PROTEIN C"/>
    <property type="match status" value="1"/>
</dbReference>
<feature type="domain" description="LUD" evidence="2">
    <location>
        <begin position="126"/>
        <end position="222"/>
    </location>
</feature>
<dbReference type="EMBL" id="CAADFX010000023">
    <property type="protein sequence ID" value="VFK54449.1"/>
    <property type="molecule type" value="Genomic_DNA"/>
</dbReference>
<evidence type="ECO:0000313" key="3">
    <source>
        <dbReference type="EMBL" id="VFK53491.1"/>
    </source>
</evidence>
<dbReference type="PANTHER" id="PTHR43682:SF1">
    <property type="entry name" value="LACTATE UTILIZATION PROTEIN C"/>
    <property type="match status" value="1"/>
</dbReference>
<reference evidence="5" key="1">
    <citation type="submission" date="2019-02" db="EMBL/GenBank/DDBJ databases">
        <authorList>
            <person name="Gruber-Vodicka R. H."/>
            <person name="Seah K. B. B."/>
        </authorList>
    </citation>
    <scope>NUCLEOTIDE SEQUENCE</scope>
    <source>
        <strain evidence="4">BECK_BY1</strain>
        <strain evidence="5">BECK_BY2</strain>
        <strain evidence="3">BECK_BY3</strain>
    </source>
</reference>
<dbReference type="EMBL" id="CAADFY010000022">
    <property type="protein sequence ID" value="VFK53491.1"/>
    <property type="molecule type" value="Genomic_DNA"/>
</dbReference>
<dbReference type="InterPro" id="IPR037171">
    <property type="entry name" value="NagB/RpiA_transferase-like"/>
</dbReference>
<evidence type="ECO:0000313" key="5">
    <source>
        <dbReference type="EMBL" id="VFK54834.1"/>
    </source>
</evidence>
<protein>
    <submittedName>
        <fullName evidence="5">L-lactate dehydrogenase complex protein LldG</fullName>
    </submittedName>
</protein>
<dbReference type="Pfam" id="PF02589">
    <property type="entry name" value="LUD_dom"/>
    <property type="match status" value="1"/>
</dbReference>
<dbReference type="EMBL" id="CAADFV010000023">
    <property type="protein sequence ID" value="VFK54834.1"/>
    <property type="molecule type" value="Genomic_DNA"/>
</dbReference>